<dbReference type="STRING" id="1157490.EL26_05710"/>
<dbReference type="InterPro" id="IPR053144">
    <property type="entry name" value="Acetyltransferase_Butenolide"/>
</dbReference>
<gene>
    <name evidence="2" type="ORF">EL26_05710</name>
</gene>
<feature type="domain" description="N-acetyltransferase" evidence="1">
    <location>
        <begin position="2"/>
        <end position="130"/>
    </location>
</feature>
<keyword evidence="3" id="KW-1185">Reference proteome</keyword>
<dbReference type="PANTHER" id="PTHR43233">
    <property type="entry name" value="FAMILY N-ACETYLTRANSFERASE, PUTATIVE (AFU_ORTHOLOGUE AFUA_6G03350)-RELATED"/>
    <property type="match status" value="1"/>
</dbReference>
<dbReference type="eggNOG" id="COG0454">
    <property type="taxonomic scope" value="Bacteria"/>
</dbReference>
<reference evidence="2" key="1">
    <citation type="journal article" date="2013" name="Int. J. Syst. Evol. Microbiol.">
        <title>Tumebacillus flagellatus sp. nov., an alpha-amylase/pullulanase-producing bacterium isolated from cassava wastewater.</title>
        <authorList>
            <person name="Wang Q."/>
            <person name="Xie N."/>
            <person name="Qin Y."/>
            <person name="Shen N."/>
            <person name="Zhu J."/>
            <person name="Mi H."/>
            <person name="Huang R."/>
        </authorList>
    </citation>
    <scope>NUCLEOTIDE SEQUENCE [LARGE SCALE GENOMIC DNA]</scope>
    <source>
        <strain evidence="2">GST4</strain>
    </source>
</reference>
<name>A0A074LQ44_9BACL</name>
<organism evidence="2 3">
    <name type="scientific">Tumebacillus flagellatus</name>
    <dbReference type="NCBI Taxonomy" id="1157490"/>
    <lineage>
        <taxon>Bacteria</taxon>
        <taxon>Bacillati</taxon>
        <taxon>Bacillota</taxon>
        <taxon>Bacilli</taxon>
        <taxon>Bacillales</taxon>
        <taxon>Alicyclobacillaceae</taxon>
        <taxon>Tumebacillus</taxon>
    </lineage>
</organism>
<sequence length="130" mass="14680">MITYSTERRITTDQYITLCARSGMQRPQDPERAGRMLRHANLHVTAWDGERLVGYARGLTDFAFDCYLCDLAVDPDYQKKGIGTALIQTVRDLLGEEVLILLLAAKAAMEYYPKVGFTEAKGGYWIPNTK</sequence>
<dbReference type="GO" id="GO:0016747">
    <property type="term" value="F:acyltransferase activity, transferring groups other than amino-acyl groups"/>
    <property type="evidence" value="ECO:0007669"/>
    <property type="project" value="InterPro"/>
</dbReference>
<dbReference type="InterPro" id="IPR016181">
    <property type="entry name" value="Acyl_CoA_acyltransferase"/>
</dbReference>
<dbReference type="InterPro" id="IPR000182">
    <property type="entry name" value="GNAT_dom"/>
</dbReference>
<dbReference type="Gene3D" id="3.40.630.30">
    <property type="match status" value="1"/>
</dbReference>
<comment type="caution">
    <text evidence="2">The sequence shown here is derived from an EMBL/GenBank/DDBJ whole genome shotgun (WGS) entry which is preliminary data.</text>
</comment>
<evidence type="ECO:0000313" key="3">
    <source>
        <dbReference type="Proteomes" id="UP000027931"/>
    </source>
</evidence>
<dbReference type="Proteomes" id="UP000027931">
    <property type="component" value="Unassembled WGS sequence"/>
</dbReference>
<protein>
    <recommendedName>
        <fullName evidence="1">N-acetyltransferase domain-containing protein</fullName>
    </recommendedName>
</protein>
<evidence type="ECO:0000313" key="2">
    <source>
        <dbReference type="EMBL" id="KEO84261.1"/>
    </source>
</evidence>
<dbReference type="RefSeq" id="WP_038085368.1">
    <property type="nucleotide sequence ID" value="NZ_JMIR01000005.1"/>
</dbReference>
<dbReference type="CDD" id="cd04301">
    <property type="entry name" value="NAT_SF"/>
    <property type="match status" value="1"/>
</dbReference>
<dbReference type="Pfam" id="PF00583">
    <property type="entry name" value="Acetyltransf_1"/>
    <property type="match status" value="1"/>
</dbReference>
<dbReference type="EMBL" id="JMIR01000005">
    <property type="protein sequence ID" value="KEO84261.1"/>
    <property type="molecule type" value="Genomic_DNA"/>
</dbReference>
<dbReference type="PROSITE" id="PS51186">
    <property type="entry name" value="GNAT"/>
    <property type="match status" value="1"/>
</dbReference>
<proteinExistence type="predicted"/>
<reference evidence="2" key="2">
    <citation type="submission" date="2014-04" db="EMBL/GenBank/DDBJ databases">
        <authorList>
            <person name="Wang Q.-Y."/>
            <person name="Xie N.-Z."/>
            <person name="Qin Y."/>
            <person name="Shen N.-K."/>
            <person name="Zhu J."/>
            <person name="Mi H.-Z."/>
            <person name="Huang R.-B."/>
        </authorList>
    </citation>
    <scope>NUCLEOTIDE SEQUENCE</scope>
    <source>
        <strain evidence="2">GST4</strain>
    </source>
</reference>
<dbReference type="AlphaFoldDB" id="A0A074LQ44"/>
<dbReference type="OrthoDB" id="9775804at2"/>
<dbReference type="PANTHER" id="PTHR43233:SF1">
    <property type="entry name" value="FAMILY N-ACETYLTRANSFERASE, PUTATIVE (AFU_ORTHOLOGUE AFUA_6G03350)-RELATED"/>
    <property type="match status" value="1"/>
</dbReference>
<accession>A0A074LQ44</accession>
<dbReference type="SUPFAM" id="SSF55729">
    <property type="entry name" value="Acyl-CoA N-acyltransferases (Nat)"/>
    <property type="match status" value="1"/>
</dbReference>
<evidence type="ECO:0000259" key="1">
    <source>
        <dbReference type="PROSITE" id="PS51186"/>
    </source>
</evidence>